<dbReference type="AlphaFoldDB" id="A0A811KR16"/>
<dbReference type="GO" id="GO:0005737">
    <property type="term" value="C:cytoplasm"/>
    <property type="evidence" value="ECO:0007669"/>
    <property type="project" value="TreeGrafter"/>
</dbReference>
<evidence type="ECO:0000256" key="3">
    <source>
        <dbReference type="ARBA" id="ARBA00022723"/>
    </source>
</evidence>
<organism evidence="10 11">
    <name type="scientific">Bursaphelenchus okinawaensis</name>
    <dbReference type="NCBI Taxonomy" id="465554"/>
    <lineage>
        <taxon>Eukaryota</taxon>
        <taxon>Metazoa</taxon>
        <taxon>Ecdysozoa</taxon>
        <taxon>Nematoda</taxon>
        <taxon>Chromadorea</taxon>
        <taxon>Rhabditida</taxon>
        <taxon>Tylenchina</taxon>
        <taxon>Tylenchomorpha</taxon>
        <taxon>Aphelenchoidea</taxon>
        <taxon>Aphelenchoididae</taxon>
        <taxon>Bursaphelenchus</taxon>
    </lineage>
</organism>
<keyword evidence="9" id="KW-1133">Transmembrane helix</keyword>
<dbReference type="EMBL" id="CAJFCW020000004">
    <property type="protein sequence ID" value="CAG9109238.1"/>
    <property type="molecule type" value="Genomic_DNA"/>
</dbReference>
<dbReference type="PROSITE" id="PS00086">
    <property type="entry name" value="CYTOCHROME_P450"/>
    <property type="match status" value="1"/>
</dbReference>
<comment type="cofactor">
    <cofactor evidence="1 7">
        <name>heme</name>
        <dbReference type="ChEBI" id="CHEBI:30413"/>
    </cofactor>
</comment>
<evidence type="ECO:0008006" key="12">
    <source>
        <dbReference type="Google" id="ProtNLM"/>
    </source>
</evidence>
<dbReference type="FunFam" id="1.10.630.10:FF:000036">
    <property type="entry name" value="CYtochrome P450 family"/>
    <property type="match status" value="1"/>
</dbReference>
<dbReference type="InterPro" id="IPR017972">
    <property type="entry name" value="Cyt_P450_CS"/>
</dbReference>
<dbReference type="GO" id="GO:0006805">
    <property type="term" value="P:xenobiotic metabolic process"/>
    <property type="evidence" value="ECO:0007669"/>
    <property type="project" value="TreeGrafter"/>
</dbReference>
<evidence type="ECO:0000256" key="1">
    <source>
        <dbReference type="ARBA" id="ARBA00001971"/>
    </source>
</evidence>
<evidence type="ECO:0000313" key="11">
    <source>
        <dbReference type="Proteomes" id="UP000614601"/>
    </source>
</evidence>
<dbReference type="PRINTS" id="PR00385">
    <property type="entry name" value="P450"/>
</dbReference>
<keyword evidence="5 7" id="KW-0408">Iron</keyword>
<dbReference type="Gene3D" id="1.10.630.10">
    <property type="entry name" value="Cytochrome P450"/>
    <property type="match status" value="1"/>
</dbReference>
<sequence length="508" mass="59094">MVNSYQQGTTMFLQLTLLLFIALFYNYYWKRRNLPPGPAPLPVVGNILTLSQQNRWETKFIEWNQKYGSIFTYWLGELPIVAICDYDDMQTYFVKNADIFSDRYVVERTMDLVRGGHYGVIMGNGGPWREHRRFALKVLRDFGLGKNKMEERILSELQHLLESVNKEVHNDEIDFFKYSDIAVGSIINSIISGYRFTTGFEDEFYKMKHLTTEAIKSFTSAQVNLVFNNPWMLNVPIINRYPNYASRVMKELFAFLDYQINKHIKENDYTHDIEPSDYIDAFLSERERQIRTEGNEGNFTMNQLRNVCMDLWIAGQETTSSTITWIIAYIINHPEVQEKLQKELDTVIGSKRIIKNSDRPNLPYTNAVIMECQRCCNLLSQNIPRCATEDVEISGYKFRKNTIFVPQISVLLQNPSLFPIPEKFNPDRFINAEGKLRQVEELIPFSLGKRICLGEGMARMELFIFTANLFNQYEFSSGKVPPSLQKMNGASTMTIPYNCKVQIRHSHA</sequence>
<comment type="caution">
    <text evidence="10">The sequence shown here is derived from an EMBL/GenBank/DDBJ whole genome shotgun (WGS) entry which is preliminary data.</text>
</comment>
<keyword evidence="4 8" id="KW-0560">Oxidoreductase</keyword>
<dbReference type="GO" id="GO:0006082">
    <property type="term" value="P:organic acid metabolic process"/>
    <property type="evidence" value="ECO:0007669"/>
    <property type="project" value="TreeGrafter"/>
</dbReference>
<dbReference type="Proteomes" id="UP000783686">
    <property type="component" value="Unassembled WGS sequence"/>
</dbReference>
<keyword evidence="9" id="KW-0812">Transmembrane</keyword>
<proteinExistence type="inferred from homology"/>
<dbReference type="SUPFAM" id="SSF48264">
    <property type="entry name" value="Cytochrome P450"/>
    <property type="match status" value="1"/>
</dbReference>
<keyword evidence="11" id="KW-1185">Reference proteome</keyword>
<dbReference type="PANTHER" id="PTHR24300">
    <property type="entry name" value="CYTOCHROME P450 508A4-RELATED"/>
    <property type="match status" value="1"/>
</dbReference>
<keyword evidence="9" id="KW-0472">Membrane</keyword>
<keyword evidence="6 8" id="KW-0503">Monooxygenase</keyword>
<accession>A0A811KR16</accession>
<dbReference type="InterPro" id="IPR036396">
    <property type="entry name" value="Cyt_P450_sf"/>
</dbReference>
<dbReference type="Pfam" id="PF00067">
    <property type="entry name" value="p450"/>
    <property type="match status" value="1"/>
</dbReference>
<evidence type="ECO:0000256" key="5">
    <source>
        <dbReference type="ARBA" id="ARBA00023004"/>
    </source>
</evidence>
<reference evidence="10" key="1">
    <citation type="submission" date="2020-09" db="EMBL/GenBank/DDBJ databases">
        <authorList>
            <person name="Kikuchi T."/>
        </authorList>
    </citation>
    <scope>NUCLEOTIDE SEQUENCE</scope>
    <source>
        <strain evidence="10">SH1</strain>
    </source>
</reference>
<evidence type="ECO:0000256" key="6">
    <source>
        <dbReference type="ARBA" id="ARBA00023033"/>
    </source>
</evidence>
<dbReference type="EMBL" id="CAJFDH010000004">
    <property type="protein sequence ID" value="CAD5218095.1"/>
    <property type="molecule type" value="Genomic_DNA"/>
</dbReference>
<dbReference type="PANTHER" id="PTHR24300:SF375">
    <property type="entry name" value="CYTOCHROME P450 FAMILY"/>
    <property type="match status" value="1"/>
</dbReference>
<feature type="binding site" description="axial binding residue" evidence="7">
    <location>
        <position position="452"/>
    </location>
    <ligand>
        <name>heme</name>
        <dbReference type="ChEBI" id="CHEBI:30413"/>
    </ligand>
    <ligandPart>
        <name>Fe</name>
        <dbReference type="ChEBI" id="CHEBI:18248"/>
    </ligandPart>
</feature>
<name>A0A811KR16_9BILA</name>
<dbReference type="InterPro" id="IPR002401">
    <property type="entry name" value="Cyt_P450_E_grp-I"/>
</dbReference>
<feature type="transmembrane region" description="Helical" evidence="9">
    <location>
        <begin position="12"/>
        <end position="29"/>
    </location>
</feature>
<evidence type="ECO:0000256" key="9">
    <source>
        <dbReference type="SAM" id="Phobius"/>
    </source>
</evidence>
<evidence type="ECO:0000256" key="7">
    <source>
        <dbReference type="PIRSR" id="PIRSR602401-1"/>
    </source>
</evidence>
<evidence type="ECO:0000313" key="10">
    <source>
        <dbReference type="EMBL" id="CAD5218095.1"/>
    </source>
</evidence>
<dbReference type="InterPro" id="IPR050182">
    <property type="entry name" value="Cytochrome_P450_fam2"/>
</dbReference>
<evidence type="ECO:0000256" key="8">
    <source>
        <dbReference type="RuleBase" id="RU000461"/>
    </source>
</evidence>
<evidence type="ECO:0000256" key="2">
    <source>
        <dbReference type="ARBA" id="ARBA00010617"/>
    </source>
</evidence>
<evidence type="ECO:0000256" key="4">
    <source>
        <dbReference type="ARBA" id="ARBA00023002"/>
    </source>
</evidence>
<gene>
    <name evidence="10" type="ORF">BOKJ2_LOCUS7305</name>
</gene>
<comment type="similarity">
    <text evidence="2 8">Belongs to the cytochrome P450 family.</text>
</comment>
<protein>
    <recommendedName>
        <fullName evidence="12">CYtochrome P450 family</fullName>
    </recommendedName>
</protein>
<dbReference type="Proteomes" id="UP000614601">
    <property type="component" value="Unassembled WGS sequence"/>
</dbReference>
<dbReference type="InterPro" id="IPR001128">
    <property type="entry name" value="Cyt_P450"/>
</dbReference>
<dbReference type="GO" id="GO:0005506">
    <property type="term" value="F:iron ion binding"/>
    <property type="evidence" value="ECO:0007669"/>
    <property type="project" value="InterPro"/>
</dbReference>
<keyword evidence="3 7" id="KW-0479">Metal-binding</keyword>
<dbReference type="OrthoDB" id="1055148at2759"/>
<dbReference type="GO" id="GO:0016712">
    <property type="term" value="F:oxidoreductase activity, acting on paired donors, with incorporation or reduction of molecular oxygen, reduced flavin or flavoprotein as one donor, and incorporation of one atom of oxygen"/>
    <property type="evidence" value="ECO:0007669"/>
    <property type="project" value="TreeGrafter"/>
</dbReference>
<dbReference type="GO" id="GO:0020037">
    <property type="term" value="F:heme binding"/>
    <property type="evidence" value="ECO:0007669"/>
    <property type="project" value="InterPro"/>
</dbReference>
<keyword evidence="7 8" id="KW-0349">Heme</keyword>
<dbReference type="CDD" id="cd20617">
    <property type="entry name" value="CYP1_2-like"/>
    <property type="match status" value="1"/>
</dbReference>
<dbReference type="PRINTS" id="PR00463">
    <property type="entry name" value="EP450I"/>
</dbReference>